<sequence>MVTSSTKTMNSLNTASVQYDGLEFIKQVCFRPPWLLYGHNPHWFRADMLQVTYMKNGGEFVSFIYKKVNKQKDTTKKLVNSQKPAPSKNVAAALALPLAAHSQPAARPCYD</sequence>
<gene>
    <name evidence="1" type="ORF">GTA08_BOTSDO05467</name>
</gene>
<keyword evidence="2" id="KW-1185">Reference proteome</keyword>
<comment type="caution">
    <text evidence="1">The sequence shown here is derived from an EMBL/GenBank/DDBJ whole genome shotgun (WGS) entry which is preliminary data.</text>
</comment>
<name>A0A8H4N8Y3_9PEZI</name>
<dbReference type="EMBL" id="WWBZ02000033">
    <property type="protein sequence ID" value="KAF4306882.1"/>
    <property type="molecule type" value="Genomic_DNA"/>
</dbReference>
<evidence type="ECO:0000313" key="1">
    <source>
        <dbReference type="EMBL" id="KAF4306882.1"/>
    </source>
</evidence>
<accession>A0A8H4N8Y3</accession>
<dbReference type="AlphaFoldDB" id="A0A8H4N8Y3"/>
<protein>
    <submittedName>
        <fullName evidence="1">Uncharacterized protein</fullName>
    </submittedName>
</protein>
<dbReference type="Proteomes" id="UP000572817">
    <property type="component" value="Unassembled WGS sequence"/>
</dbReference>
<organism evidence="1 2">
    <name type="scientific">Botryosphaeria dothidea</name>
    <dbReference type="NCBI Taxonomy" id="55169"/>
    <lineage>
        <taxon>Eukaryota</taxon>
        <taxon>Fungi</taxon>
        <taxon>Dikarya</taxon>
        <taxon>Ascomycota</taxon>
        <taxon>Pezizomycotina</taxon>
        <taxon>Dothideomycetes</taxon>
        <taxon>Dothideomycetes incertae sedis</taxon>
        <taxon>Botryosphaeriales</taxon>
        <taxon>Botryosphaeriaceae</taxon>
        <taxon>Botryosphaeria</taxon>
    </lineage>
</organism>
<reference evidence="1" key="1">
    <citation type="submission" date="2020-04" db="EMBL/GenBank/DDBJ databases">
        <title>Genome Assembly and Annotation of Botryosphaeria dothidea sdau 11-99, a Latent Pathogen of Apple Fruit Ring Rot in China.</title>
        <authorList>
            <person name="Yu C."/>
            <person name="Diao Y."/>
            <person name="Lu Q."/>
            <person name="Zhao J."/>
            <person name="Cui S."/>
            <person name="Peng C."/>
            <person name="He B."/>
            <person name="Liu H."/>
        </authorList>
    </citation>
    <scope>NUCLEOTIDE SEQUENCE [LARGE SCALE GENOMIC DNA]</scope>
    <source>
        <strain evidence="1">Sdau11-99</strain>
    </source>
</reference>
<proteinExistence type="predicted"/>
<evidence type="ECO:0000313" key="2">
    <source>
        <dbReference type="Proteomes" id="UP000572817"/>
    </source>
</evidence>